<protein>
    <submittedName>
        <fullName evidence="3">Coatomer subunit epsilon isoform X2</fullName>
    </submittedName>
</protein>
<feature type="region of interest" description="Disordered" evidence="1">
    <location>
        <begin position="203"/>
        <end position="251"/>
    </location>
</feature>
<dbReference type="Proteomes" id="UP001652622">
    <property type="component" value="Unplaced"/>
</dbReference>
<evidence type="ECO:0000313" key="3">
    <source>
        <dbReference type="RefSeq" id="XP_060550814.1"/>
    </source>
</evidence>
<evidence type="ECO:0000256" key="1">
    <source>
        <dbReference type="SAM" id="MobiDB-lite"/>
    </source>
</evidence>
<feature type="compositionally biased region" description="Polar residues" evidence="1">
    <location>
        <begin position="239"/>
        <end position="251"/>
    </location>
</feature>
<dbReference type="PANTHER" id="PTHR33198">
    <property type="entry name" value="ANK_REP_REGION DOMAIN-CONTAINING PROTEIN-RELATED"/>
    <property type="match status" value="1"/>
</dbReference>
<name>A0ABM3ZR14_PANGU</name>
<organism evidence="2 3">
    <name type="scientific">Pantherophis guttatus</name>
    <name type="common">Corn snake</name>
    <name type="synonym">Elaphe guttata</name>
    <dbReference type="NCBI Taxonomy" id="94885"/>
    <lineage>
        <taxon>Eukaryota</taxon>
        <taxon>Metazoa</taxon>
        <taxon>Chordata</taxon>
        <taxon>Craniata</taxon>
        <taxon>Vertebrata</taxon>
        <taxon>Euteleostomi</taxon>
        <taxon>Lepidosauria</taxon>
        <taxon>Squamata</taxon>
        <taxon>Bifurcata</taxon>
        <taxon>Unidentata</taxon>
        <taxon>Episquamata</taxon>
        <taxon>Toxicofera</taxon>
        <taxon>Serpentes</taxon>
        <taxon>Colubroidea</taxon>
        <taxon>Colubridae</taxon>
        <taxon>Colubrinae</taxon>
        <taxon>Pantherophis</taxon>
    </lineage>
</organism>
<dbReference type="GeneID" id="117668598"/>
<feature type="region of interest" description="Disordered" evidence="1">
    <location>
        <begin position="122"/>
        <end position="176"/>
    </location>
</feature>
<keyword evidence="2" id="KW-1185">Reference proteome</keyword>
<sequence>MAESLFEPTPVQSVPWQALQASLKAHYAPVTSKFVQRYEFRQRLQREGEPISTYMAALRKAAKHCEYQDLDEVLLEQLICGIGDIRLQRRLLARSNLTLPIALDEARAHESSTKAVETLQRLAPSQTMHKSAPVHSEVTQTDSEEELDENVFQTERHRRERRERREDCASCGGSHQQQTCKFRDSICRHCDKKGHLARVCRASLPSSHKPKSGPSQSKPAGHKRANKYGDPKKARISKVINSSAKGLSGEN</sequence>
<evidence type="ECO:0000313" key="2">
    <source>
        <dbReference type="Proteomes" id="UP001652622"/>
    </source>
</evidence>
<dbReference type="RefSeq" id="XP_060550814.1">
    <property type="nucleotide sequence ID" value="XM_060694831.1"/>
</dbReference>
<accession>A0ABM3ZR14</accession>
<proteinExistence type="predicted"/>
<reference evidence="3" key="1">
    <citation type="submission" date="2025-08" db="UniProtKB">
        <authorList>
            <consortium name="RefSeq"/>
        </authorList>
    </citation>
    <scope>IDENTIFICATION</scope>
    <source>
        <tissue evidence="3">Blood</tissue>
    </source>
</reference>
<gene>
    <name evidence="3" type="primary">COPE</name>
</gene>